<dbReference type="GO" id="GO:0042597">
    <property type="term" value="C:periplasmic space"/>
    <property type="evidence" value="ECO:0007669"/>
    <property type="project" value="InterPro"/>
</dbReference>
<evidence type="ECO:0000259" key="4">
    <source>
        <dbReference type="Pfam" id="PF05426"/>
    </source>
</evidence>
<organism evidence="5 6">
    <name type="scientific">Cryptococcus wingfieldii CBS 7118</name>
    <dbReference type="NCBI Taxonomy" id="1295528"/>
    <lineage>
        <taxon>Eukaryota</taxon>
        <taxon>Fungi</taxon>
        <taxon>Dikarya</taxon>
        <taxon>Basidiomycota</taxon>
        <taxon>Agaricomycotina</taxon>
        <taxon>Tremellomycetes</taxon>
        <taxon>Tremellales</taxon>
        <taxon>Cryptococcaceae</taxon>
        <taxon>Cryptococcus</taxon>
    </lineage>
</organism>
<keyword evidence="1 3" id="KW-0732">Signal</keyword>
<sequence>MPFIPQRSLLSTMMAVLLFCSLPGGITALPFSDNSGHTAVQDRSSGDQPILPQTVVLNGLLLGAAKTKLQEGDADLQQDLDNLVKQAKKYLKKGPWTVTNNEMSVPNGTIHDYASQAPYYWPNNWETPESGEVCPYVKRDGYVNPEASLYTSKQDRADMFTASYSLALAWYYTDTPAYREHAAQVIKTWFLDEGTAMTPHLKHSQIIPCENDGRAIGILDFSEQYTTVLDAAAILSTVYDASWNSETEKAFKAWNQEFLTWLTDSKFGKKELSATNNHGTFARLQIAGIAAYVGQNDLAAAMVEGDKAIIDSQIGTDGSQPLELSRTRSWHYSCFNLVAHARLADIAHQVGVDLWGYKGEQGQSILGAIDFLTPYATTDGKTWPYKELSFIGYGASDLVNAAADQGDEMAKAALPSLTYPSAGNQWPLRPSVERLDKTGS</sequence>
<proteinExistence type="predicted"/>
<dbReference type="RefSeq" id="XP_019029776.1">
    <property type="nucleotide sequence ID" value="XM_019178338.1"/>
</dbReference>
<feature type="signal peptide" evidence="3">
    <location>
        <begin position="1"/>
        <end position="28"/>
    </location>
</feature>
<dbReference type="GeneID" id="30195484"/>
<reference evidence="5 6" key="1">
    <citation type="submission" date="2016-06" db="EMBL/GenBank/DDBJ databases">
        <title>Evolution of pathogenesis and genome organization in the Tremellales.</title>
        <authorList>
            <person name="Cuomo C."/>
            <person name="Litvintseva A."/>
            <person name="Heitman J."/>
            <person name="Chen Y."/>
            <person name="Sun S."/>
            <person name="Springer D."/>
            <person name="Dromer F."/>
            <person name="Young S."/>
            <person name="Zeng Q."/>
            <person name="Chapman S."/>
            <person name="Gujja S."/>
            <person name="Saif S."/>
            <person name="Birren B."/>
        </authorList>
    </citation>
    <scope>NUCLEOTIDE SEQUENCE [LARGE SCALE GENOMIC DNA]</scope>
    <source>
        <strain evidence="5 6">CBS 7118</strain>
    </source>
</reference>
<name>A0A1E3INS4_9TREE</name>
<evidence type="ECO:0000256" key="1">
    <source>
        <dbReference type="ARBA" id="ARBA00022729"/>
    </source>
</evidence>
<dbReference type="OrthoDB" id="63533at2759"/>
<evidence type="ECO:0000313" key="6">
    <source>
        <dbReference type="Proteomes" id="UP000094819"/>
    </source>
</evidence>
<gene>
    <name evidence="5" type="ORF">L198_06272</name>
</gene>
<dbReference type="Proteomes" id="UP000094819">
    <property type="component" value="Unassembled WGS sequence"/>
</dbReference>
<feature type="chain" id="PRO_5009129863" description="Alginate lyase domain-containing protein" evidence="3">
    <location>
        <begin position="29"/>
        <end position="440"/>
    </location>
</feature>
<accession>A0A1E3INS4</accession>
<evidence type="ECO:0000256" key="2">
    <source>
        <dbReference type="ARBA" id="ARBA00023239"/>
    </source>
</evidence>
<comment type="caution">
    <text evidence="5">The sequence shown here is derived from an EMBL/GenBank/DDBJ whole genome shotgun (WGS) entry which is preliminary data.</text>
</comment>
<keyword evidence="2" id="KW-0456">Lyase</keyword>
<dbReference type="Gene3D" id="1.50.10.100">
    <property type="entry name" value="Chondroitin AC/alginate lyase"/>
    <property type="match status" value="1"/>
</dbReference>
<dbReference type="EMBL" id="AWGH01000021">
    <property type="protein sequence ID" value="ODN90254.1"/>
    <property type="molecule type" value="Genomic_DNA"/>
</dbReference>
<protein>
    <recommendedName>
        <fullName evidence="4">Alginate lyase domain-containing protein</fullName>
    </recommendedName>
</protein>
<dbReference type="AlphaFoldDB" id="A0A1E3INS4"/>
<dbReference type="SUPFAM" id="SSF48230">
    <property type="entry name" value="Chondroitin AC/alginate lyase"/>
    <property type="match status" value="1"/>
</dbReference>
<dbReference type="GO" id="GO:0016829">
    <property type="term" value="F:lyase activity"/>
    <property type="evidence" value="ECO:0007669"/>
    <property type="project" value="UniProtKB-KW"/>
</dbReference>
<dbReference type="InterPro" id="IPR008397">
    <property type="entry name" value="Alginate_lyase_dom"/>
</dbReference>
<dbReference type="InterPro" id="IPR008929">
    <property type="entry name" value="Chondroitin_lyas"/>
</dbReference>
<evidence type="ECO:0000256" key="3">
    <source>
        <dbReference type="SAM" id="SignalP"/>
    </source>
</evidence>
<keyword evidence="6" id="KW-1185">Reference proteome</keyword>
<dbReference type="Pfam" id="PF05426">
    <property type="entry name" value="Alginate_lyase"/>
    <property type="match status" value="1"/>
</dbReference>
<feature type="domain" description="Alginate lyase" evidence="4">
    <location>
        <begin position="98"/>
        <end position="383"/>
    </location>
</feature>
<evidence type="ECO:0000313" key="5">
    <source>
        <dbReference type="EMBL" id="ODN90254.1"/>
    </source>
</evidence>